<evidence type="ECO:0000313" key="1">
    <source>
        <dbReference type="EMBL" id="KAG5599932.1"/>
    </source>
</evidence>
<organism evidence="1 2">
    <name type="scientific">Solanum commersonii</name>
    <name type="common">Commerson's wild potato</name>
    <name type="synonym">Commerson's nightshade</name>
    <dbReference type="NCBI Taxonomy" id="4109"/>
    <lineage>
        <taxon>Eukaryota</taxon>
        <taxon>Viridiplantae</taxon>
        <taxon>Streptophyta</taxon>
        <taxon>Embryophyta</taxon>
        <taxon>Tracheophyta</taxon>
        <taxon>Spermatophyta</taxon>
        <taxon>Magnoliopsida</taxon>
        <taxon>eudicotyledons</taxon>
        <taxon>Gunneridae</taxon>
        <taxon>Pentapetalae</taxon>
        <taxon>asterids</taxon>
        <taxon>lamiids</taxon>
        <taxon>Solanales</taxon>
        <taxon>Solanaceae</taxon>
        <taxon>Solanoideae</taxon>
        <taxon>Solaneae</taxon>
        <taxon>Solanum</taxon>
    </lineage>
</organism>
<accession>A0A9J5YLB1</accession>
<dbReference type="AlphaFoldDB" id="A0A9J5YLB1"/>
<comment type="caution">
    <text evidence="1">The sequence shown here is derived from an EMBL/GenBank/DDBJ whole genome shotgun (WGS) entry which is preliminary data.</text>
</comment>
<keyword evidence="2" id="KW-1185">Reference proteome</keyword>
<dbReference type="Proteomes" id="UP000824120">
    <property type="component" value="Chromosome 6"/>
</dbReference>
<dbReference type="EMBL" id="JACXVP010000006">
    <property type="protein sequence ID" value="KAG5599932.1"/>
    <property type="molecule type" value="Genomic_DNA"/>
</dbReference>
<protein>
    <submittedName>
        <fullName evidence="1">Uncharacterized protein</fullName>
    </submittedName>
</protein>
<gene>
    <name evidence="1" type="ORF">H5410_031302</name>
</gene>
<name>A0A9J5YLB1_SOLCO</name>
<evidence type="ECO:0000313" key="2">
    <source>
        <dbReference type="Proteomes" id="UP000824120"/>
    </source>
</evidence>
<reference evidence="1 2" key="1">
    <citation type="submission" date="2020-09" db="EMBL/GenBank/DDBJ databases">
        <title>De no assembly of potato wild relative species, Solanum commersonii.</title>
        <authorList>
            <person name="Cho K."/>
        </authorList>
    </citation>
    <scope>NUCLEOTIDE SEQUENCE [LARGE SCALE GENOMIC DNA]</scope>
    <source>
        <strain evidence="1">LZ3.2</strain>
        <tissue evidence="1">Leaf</tissue>
    </source>
</reference>
<proteinExistence type="predicted"/>
<sequence length="101" mass="11053">MVAALVAELVHPTSALDIGLIRDEANVAAPRREPQVELAWALALPGPYLDWLLFPGELKLEARDGHTTTPHPATDAKVVAESRLEWSARMEDMMDQEGPGQ</sequence>